<evidence type="ECO:0000313" key="1">
    <source>
        <dbReference type="EMBL" id="KDO16136.1"/>
    </source>
</evidence>
<name>A0A067BP87_SAPPC</name>
<evidence type="ECO:0000313" key="2">
    <source>
        <dbReference type="Proteomes" id="UP000030745"/>
    </source>
</evidence>
<dbReference type="KEGG" id="spar:SPRG_18329"/>
<sequence length="61" mass="6869">MNDVVPVYWLGLAIAPQWCSMLRPFVAGTVAENQFQPKTAKHDATLDPAVRYRYTRGNCVT</sequence>
<reference evidence="1 2" key="1">
    <citation type="journal article" date="2013" name="PLoS Genet.">
        <title>Distinctive expansion of potential virulence genes in the genome of the oomycete fish pathogen Saprolegnia parasitica.</title>
        <authorList>
            <person name="Jiang R.H."/>
            <person name="de Bruijn I."/>
            <person name="Haas B.J."/>
            <person name="Belmonte R."/>
            <person name="Lobach L."/>
            <person name="Christie J."/>
            <person name="van den Ackerveken G."/>
            <person name="Bottin A."/>
            <person name="Bulone V."/>
            <person name="Diaz-Moreno S.M."/>
            <person name="Dumas B."/>
            <person name="Fan L."/>
            <person name="Gaulin E."/>
            <person name="Govers F."/>
            <person name="Grenville-Briggs L.J."/>
            <person name="Horner N.R."/>
            <person name="Levin J.Z."/>
            <person name="Mammella M."/>
            <person name="Meijer H.J."/>
            <person name="Morris P."/>
            <person name="Nusbaum C."/>
            <person name="Oome S."/>
            <person name="Phillips A.J."/>
            <person name="van Rooyen D."/>
            <person name="Rzeszutek E."/>
            <person name="Saraiva M."/>
            <person name="Secombes C.J."/>
            <person name="Seidl M.F."/>
            <person name="Snel B."/>
            <person name="Stassen J.H."/>
            <person name="Sykes S."/>
            <person name="Tripathy S."/>
            <person name="van den Berg H."/>
            <person name="Vega-Arreguin J.C."/>
            <person name="Wawra S."/>
            <person name="Young S.K."/>
            <person name="Zeng Q."/>
            <person name="Dieguez-Uribeondo J."/>
            <person name="Russ C."/>
            <person name="Tyler B.M."/>
            <person name="van West P."/>
        </authorList>
    </citation>
    <scope>NUCLEOTIDE SEQUENCE [LARGE SCALE GENOMIC DNA]</scope>
    <source>
        <strain evidence="1 2">CBS 223.65</strain>
    </source>
</reference>
<organism evidence="1 2">
    <name type="scientific">Saprolegnia parasitica (strain CBS 223.65)</name>
    <dbReference type="NCBI Taxonomy" id="695850"/>
    <lineage>
        <taxon>Eukaryota</taxon>
        <taxon>Sar</taxon>
        <taxon>Stramenopiles</taxon>
        <taxon>Oomycota</taxon>
        <taxon>Saprolegniomycetes</taxon>
        <taxon>Saprolegniales</taxon>
        <taxon>Saprolegniaceae</taxon>
        <taxon>Saprolegnia</taxon>
    </lineage>
</organism>
<accession>A0A067BP87</accession>
<dbReference type="Proteomes" id="UP000030745">
    <property type="component" value="Unassembled WGS sequence"/>
</dbReference>
<keyword evidence="2" id="KW-1185">Reference proteome</keyword>
<dbReference type="RefSeq" id="XP_012213157.1">
    <property type="nucleotide sequence ID" value="XM_012357767.1"/>
</dbReference>
<gene>
    <name evidence="1" type="ORF">SPRG_18329</name>
</gene>
<dbReference type="EMBL" id="KK584315">
    <property type="protein sequence ID" value="KDO16136.1"/>
    <property type="molecule type" value="Genomic_DNA"/>
</dbReference>
<protein>
    <submittedName>
        <fullName evidence="1">Uncharacterized protein</fullName>
    </submittedName>
</protein>
<dbReference type="VEuPathDB" id="FungiDB:SPRG_18329"/>
<dbReference type="GeneID" id="24139854"/>
<proteinExistence type="predicted"/>
<dbReference type="AlphaFoldDB" id="A0A067BP87"/>